<dbReference type="AlphaFoldDB" id="A0A7J9MZ97"/>
<evidence type="ECO:0000313" key="3">
    <source>
        <dbReference type="Proteomes" id="UP000593576"/>
    </source>
</evidence>
<feature type="coiled-coil region" evidence="1">
    <location>
        <begin position="47"/>
        <end position="184"/>
    </location>
</feature>
<dbReference type="PANTHER" id="PTHR32108:SF5">
    <property type="entry name" value="DYNACTIN SUBUNIT 1-LIKE"/>
    <property type="match status" value="1"/>
</dbReference>
<dbReference type="EMBL" id="JABFAF010263757">
    <property type="protein sequence ID" value="MBA0876126.1"/>
    <property type="molecule type" value="Genomic_DNA"/>
</dbReference>
<dbReference type="PANTHER" id="PTHR32108">
    <property type="entry name" value="DNA-DIRECTED RNA POLYMERASE SUBUNIT ALPHA"/>
    <property type="match status" value="1"/>
</dbReference>
<evidence type="ECO:0000313" key="2">
    <source>
        <dbReference type="EMBL" id="MBA0876126.1"/>
    </source>
</evidence>
<dbReference type="Proteomes" id="UP000593576">
    <property type="component" value="Unassembled WGS sequence"/>
</dbReference>
<protein>
    <submittedName>
        <fullName evidence="2">Uncharacterized protein</fullName>
    </submittedName>
</protein>
<name>A0A7J9MZ97_GOSSC</name>
<dbReference type="OrthoDB" id="996821at2759"/>
<reference evidence="2 3" key="1">
    <citation type="journal article" date="2019" name="Genome Biol. Evol.">
        <title>Insights into the evolution of the New World diploid cottons (Gossypium, subgenus Houzingenia) based on genome sequencing.</title>
        <authorList>
            <person name="Grover C.E."/>
            <person name="Arick M.A. 2nd"/>
            <person name="Thrash A."/>
            <person name="Conover J.L."/>
            <person name="Sanders W.S."/>
            <person name="Peterson D.G."/>
            <person name="Frelichowski J.E."/>
            <person name="Scheffler J.A."/>
            <person name="Scheffler B.E."/>
            <person name="Wendel J.F."/>
        </authorList>
    </citation>
    <scope>NUCLEOTIDE SEQUENCE [LARGE SCALE GENOMIC DNA]</scope>
    <source>
        <strain evidence="2">1</strain>
        <tissue evidence="2">Leaf</tissue>
    </source>
</reference>
<evidence type="ECO:0000256" key="1">
    <source>
        <dbReference type="SAM" id="Coils"/>
    </source>
</evidence>
<keyword evidence="3" id="KW-1185">Reference proteome</keyword>
<gene>
    <name evidence="2" type="ORF">Goshw_003771</name>
</gene>
<comment type="caution">
    <text evidence="2">The sequence shown here is derived from an EMBL/GenBank/DDBJ whole genome shotgun (WGS) entry which is preliminary data.</text>
</comment>
<keyword evidence="1" id="KW-0175">Coiled coil</keyword>
<sequence length="484" mass="55691">MGPMTTPEYSERWAKRINDNILGTSLENSQSIEEHLQVVPSELEITKQDFERRNAELEKKIEQVEEEKMNLRLDVDVQKLEADKLRKGKNKWRDEIREERNRSDRWERKFQEVQARNEALESSLSESQKEKEELKDRIVELEGSLRQHRSRNSVIELKASLSKIEEMKGKIEELKAVLRSCEIREVADHLQTLAVQADTLSVKYELESDRGQELASLLKKIKALTATGHSIEHCTAFKKLVERLIKMGVVKVDDSSGMENPLPNYTDAGVNMTGEGMGRRVNESIAENMMDNGEIEFFEEVGGKESIYASESETRISKVNHPVIIISRPRVTETLEFINATFIAEGNRIPVLKISRTTRMGLQLMVGKGAVPGKGLRRYLQGEVEVPVMKEKFDHFGLGYRPDVKQRRKEIERRQERRRARLSGNEVRMLEVKSVEELLGDLYINALDTVERETLLKIRPYEPGSDLNNWTAEEIPVVFRACSE</sequence>
<organism evidence="2 3">
    <name type="scientific">Gossypium schwendimanii</name>
    <name type="common">Cotton</name>
    <dbReference type="NCBI Taxonomy" id="34291"/>
    <lineage>
        <taxon>Eukaryota</taxon>
        <taxon>Viridiplantae</taxon>
        <taxon>Streptophyta</taxon>
        <taxon>Embryophyta</taxon>
        <taxon>Tracheophyta</taxon>
        <taxon>Spermatophyta</taxon>
        <taxon>Magnoliopsida</taxon>
        <taxon>eudicotyledons</taxon>
        <taxon>Gunneridae</taxon>
        <taxon>Pentapetalae</taxon>
        <taxon>rosids</taxon>
        <taxon>malvids</taxon>
        <taxon>Malvales</taxon>
        <taxon>Malvaceae</taxon>
        <taxon>Malvoideae</taxon>
        <taxon>Gossypium</taxon>
    </lineage>
</organism>
<accession>A0A7J9MZ97</accession>
<proteinExistence type="predicted"/>